<dbReference type="GO" id="GO:0005975">
    <property type="term" value="P:carbohydrate metabolic process"/>
    <property type="evidence" value="ECO:0007669"/>
    <property type="project" value="InterPro"/>
</dbReference>
<dbReference type="Gene3D" id="3.40.50.10490">
    <property type="entry name" value="Glucose-6-phosphate isomerase like protein, domain 1"/>
    <property type="match status" value="1"/>
</dbReference>
<gene>
    <name evidence="7" type="ORF">MNBD_GAMMA09-458</name>
</gene>
<dbReference type="PROSITE" id="PS51371">
    <property type="entry name" value="CBS"/>
    <property type="match status" value="2"/>
</dbReference>
<evidence type="ECO:0000256" key="1">
    <source>
        <dbReference type="ARBA" id="ARBA00008165"/>
    </source>
</evidence>
<evidence type="ECO:0000259" key="5">
    <source>
        <dbReference type="PROSITE" id="PS51371"/>
    </source>
</evidence>
<dbReference type="EC" id="5.3.1.13" evidence="7"/>
<dbReference type="FunFam" id="3.40.50.10490:FF:000011">
    <property type="entry name" value="Arabinose 5-phosphate isomerase"/>
    <property type="match status" value="1"/>
</dbReference>
<accession>A0A3B0WYC8</accession>
<evidence type="ECO:0000259" key="6">
    <source>
        <dbReference type="PROSITE" id="PS51464"/>
    </source>
</evidence>
<sequence>MRHNKIQKVANPVNHTPIQKSVNPLQIKKLGLAVINTELSAVTALKRCINDDFVKACELMLKCKGRVVITGMGKSGHIGNKIAATLASTGTPAFFVHPGEASHGDLGMITPQDVVIALSNSGETGEILTILPILKRLSVPMISITGNAASSLSKEADINLDASVEKEACPLGLAPTSSTTVALVLGDALAVALLDARGFTENDFALSHPGGSLGKRLLLHVKDIMHTGNEIPQVKESASLRDALLEMTQKSLGMTAIVNEQQQVLGIYTDGDLRRTLDKNIDIHNVTINEVMTANCKTIQQQILAAEAITLMQKSKINAMLVVDDNNQLIGALNMHDFLRAGVV</sequence>
<dbReference type="GO" id="GO:1901135">
    <property type="term" value="P:carbohydrate derivative metabolic process"/>
    <property type="evidence" value="ECO:0007669"/>
    <property type="project" value="InterPro"/>
</dbReference>
<dbReference type="FunFam" id="3.10.580.10:FF:000007">
    <property type="entry name" value="Arabinose 5-phosphate isomerase"/>
    <property type="match status" value="1"/>
</dbReference>
<dbReference type="CDD" id="cd05014">
    <property type="entry name" value="SIS_Kpsf"/>
    <property type="match status" value="1"/>
</dbReference>
<keyword evidence="4 7" id="KW-0413">Isomerase</keyword>
<dbReference type="NCBIfam" id="TIGR00393">
    <property type="entry name" value="kpsF"/>
    <property type="match status" value="1"/>
</dbReference>
<dbReference type="InterPro" id="IPR001347">
    <property type="entry name" value="SIS_dom"/>
</dbReference>
<dbReference type="InterPro" id="IPR050986">
    <property type="entry name" value="GutQ/KpsF_isomerases"/>
</dbReference>
<dbReference type="InterPro" id="IPR046348">
    <property type="entry name" value="SIS_dom_sf"/>
</dbReference>
<reference evidence="7" key="1">
    <citation type="submission" date="2018-06" db="EMBL/GenBank/DDBJ databases">
        <authorList>
            <person name="Zhirakovskaya E."/>
        </authorList>
    </citation>
    <scope>NUCLEOTIDE SEQUENCE</scope>
</reference>
<dbReference type="InterPro" id="IPR046342">
    <property type="entry name" value="CBS_dom_sf"/>
</dbReference>
<dbReference type="InterPro" id="IPR035474">
    <property type="entry name" value="SIS_Kpsf"/>
</dbReference>
<feature type="domain" description="CBS" evidence="5">
    <location>
        <begin position="292"/>
        <end position="344"/>
    </location>
</feature>
<feature type="domain" description="SIS" evidence="6">
    <location>
        <begin position="56"/>
        <end position="199"/>
    </location>
</feature>
<evidence type="ECO:0000256" key="3">
    <source>
        <dbReference type="ARBA" id="ARBA00023122"/>
    </source>
</evidence>
<dbReference type="Pfam" id="PF00571">
    <property type="entry name" value="CBS"/>
    <property type="match status" value="2"/>
</dbReference>
<comment type="similarity">
    <text evidence="1">Belongs to the SIS family. GutQ/KpsF subfamily.</text>
</comment>
<dbReference type="InterPro" id="IPR000644">
    <property type="entry name" value="CBS_dom"/>
</dbReference>
<evidence type="ECO:0000256" key="2">
    <source>
        <dbReference type="ARBA" id="ARBA00022737"/>
    </source>
</evidence>
<dbReference type="EMBL" id="UOFI01000007">
    <property type="protein sequence ID" value="VAW61028.1"/>
    <property type="molecule type" value="Genomic_DNA"/>
</dbReference>
<keyword evidence="3" id="KW-0129">CBS domain</keyword>
<dbReference type="PIRSF" id="PIRSF004692">
    <property type="entry name" value="KdsD_KpsF"/>
    <property type="match status" value="1"/>
</dbReference>
<dbReference type="PANTHER" id="PTHR42745">
    <property type="match status" value="1"/>
</dbReference>
<keyword evidence="2" id="KW-0677">Repeat</keyword>
<dbReference type="Pfam" id="PF01380">
    <property type="entry name" value="SIS"/>
    <property type="match status" value="1"/>
</dbReference>
<dbReference type="PANTHER" id="PTHR42745:SF1">
    <property type="entry name" value="ARABINOSE 5-PHOSPHATE ISOMERASE KDSD"/>
    <property type="match status" value="1"/>
</dbReference>
<dbReference type="InterPro" id="IPR004800">
    <property type="entry name" value="KdsD/KpsF-type"/>
</dbReference>
<dbReference type="SMART" id="SM00116">
    <property type="entry name" value="CBS"/>
    <property type="match status" value="2"/>
</dbReference>
<protein>
    <submittedName>
        <fullName evidence="7">D-arabinose 5-phosphate isomerase</fullName>
        <ecNumber evidence="7">5.3.1.13</ecNumber>
    </submittedName>
</protein>
<organism evidence="7">
    <name type="scientific">hydrothermal vent metagenome</name>
    <dbReference type="NCBI Taxonomy" id="652676"/>
    <lineage>
        <taxon>unclassified sequences</taxon>
        <taxon>metagenomes</taxon>
        <taxon>ecological metagenomes</taxon>
    </lineage>
</organism>
<dbReference type="PROSITE" id="PS51464">
    <property type="entry name" value="SIS"/>
    <property type="match status" value="1"/>
</dbReference>
<dbReference type="CDD" id="cd04604">
    <property type="entry name" value="CBS_pair_SIS_assoc"/>
    <property type="match status" value="1"/>
</dbReference>
<dbReference type="GO" id="GO:0097367">
    <property type="term" value="F:carbohydrate derivative binding"/>
    <property type="evidence" value="ECO:0007669"/>
    <property type="project" value="InterPro"/>
</dbReference>
<dbReference type="AlphaFoldDB" id="A0A3B0WYC8"/>
<dbReference type="SUPFAM" id="SSF53697">
    <property type="entry name" value="SIS domain"/>
    <property type="match status" value="1"/>
</dbReference>
<dbReference type="Gene3D" id="3.10.580.10">
    <property type="entry name" value="CBS-domain"/>
    <property type="match status" value="1"/>
</dbReference>
<name>A0A3B0WYC8_9ZZZZ</name>
<dbReference type="GO" id="GO:0019146">
    <property type="term" value="F:arabinose-5-phosphate isomerase activity"/>
    <property type="evidence" value="ECO:0007669"/>
    <property type="project" value="UniProtKB-EC"/>
</dbReference>
<evidence type="ECO:0000313" key="7">
    <source>
        <dbReference type="EMBL" id="VAW61028.1"/>
    </source>
</evidence>
<proteinExistence type="inferred from homology"/>
<evidence type="ECO:0000256" key="4">
    <source>
        <dbReference type="ARBA" id="ARBA00023235"/>
    </source>
</evidence>
<feature type="domain" description="CBS" evidence="5">
    <location>
        <begin position="225"/>
        <end position="283"/>
    </location>
</feature>